<comment type="caution">
    <text evidence="4">The sequence shown here is derived from an EMBL/GenBank/DDBJ whole genome shotgun (WGS) entry which is preliminary data.</text>
</comment>
<keyword evidence="5" id="KW-1185">Reference proteome</keyword>
<dbReference type="SMART" id="SM00850">
    <property type="entry name" value="LytTR"/>
    <property type="match status" value="1"/>
</dbReference>
<keyword evidence="4" id="KW-0238">DNA-binding</keyword>
<accession>A0ABP6X0U6</accession>
<dbReference type="Gene3D" id="3.40.50.2300">
    <property type="match status" value="1"/>
</dbReference>
<dbReference type="Pfam" id="PF04397">
    <property type="entry name" value="LytTR"/>
    <property type="match status" value="1"/>
</dbReference>
<dbReference type="InterPro" id="IPR011006">
    <property type="entry name" value="CheY-like_superfamily"/>
</dbReference>
<dbReference type="SMART" id="SM00448">
    <property type="entry name" value="REC"/>
    <property type="match status" value="1"/>
</dbReference>
<evidence type="ECO:0000259" key="3">
    <source>
        <dbReference type="PROSITE" id="PS50930"/>
    </source>
</evidence>
<feature type="domain" description="Response regulatory" evidence="2">
    <location>
        <begin position="9"/>
        <end position="120"/>
    </location>
</feature>
<dbReference type="InterPro" id="IPR007492">
    <property type="entry name" value="LytTR_DNA-bd_dom"/>
</dbReference>
<dbReference type="Pfam" id="PF00072">
    <property type="entry name" value="Response_reg"/>
    <property type="match status" value="1"/>
</dbReference>
<keyword evidence="1" id="KW-0597">Phosphoprotein</keyword>
<sequence length="232" mass="26836">MTNEQLMITAIAIDDEPKAIQVIQHHVSKVDGLELIAHFYNAQDALGFLKQNPVDLMFLDINMPHVSGLELLDGLQFKPQIIFTTAYSKFAVDSYAYNAVDYLLKPFEFDRFQIAIHKVEERLASLKQHNPFFFIKDGFKNIKVEFKAILFVKGAGNYLDITTKDKVFSPRMTFTELVAKLPASQFVRVHQSYMVNISEINKIENNHVYINNHKIAIGNRYKEVFFQRLNLM</sequence>
<feature type="modified residue" description="4-aspartylphosphate" evidence="1">
    <location>
        <position position="60"/>
    </location>
</feature>
<dbReference type="PROSITE" id="PS50930">
    <property type="entry name" value="HTH_LYTTR"/>
    <property type="match status" value="1"/>
</dbReference>
<evidence type="ECO:0000259" key="2">
    <source>
        <dbReference type="PROSITE" id="PS50110"/>
    </source>
</evidence>
<dbReference type="Gene3D" id="2.40.50.1020">
    <property type="entry name" value="LytTr DNA-binding domain"/>
    <property type="match status" value="1"/>
</dbReference>
<feature type="domain" description="HTH LytTR-type" evidence="3">
    <location>
        <begin position="133"/>
        <end position="204"/>
    </location>
</feature>
<dbReference type="SUPFAM" id="SSF52172">
    <property type="entry name" value="CheY-like"/>
    <property type="match status" value="1"/>
</dbReference>
<evidence type="ECO:0000313" key="5">
    <source>
        <dbReference type="Proteomes" id="UP001500954"/>
    </source>
</evidence>
<organism evidence="4 5">
    <name type="scientific">Snuella lapsa</name>
    <dbReference type="NCBI Taxonomy" id="870481"/>
    <lineage>
        <taxon>Bacteria</taxon>
        <taxon>Pseudomonadati</taxon>
        <taxon>Bacteroidota</taxon>
        <taxon>Flavobacteriia</taxon>
        <taxon>Flavobacteriales</taxon>
        <taxon>Flavobacteriaceae</taxon>
        <taxon>Snuella</taxon>
    </lineage>
</organism>
<gene>
    <name evidence="4" type="ORF">GCM10022395_07100</name>
</gene>
<dbReference type="InterPro" id="IPR046947">
    <property type="entry name" value="LytR-like"/>
</dbReference>
<dbReference type="PROSITE" id="PS50110">
    <property type="entry name" value="RESPONSE_REGULATORY"/>
    <property type="match status" value="1"/>
</dbReference>
<evidence type="ECO:0000313" key="4">
    <source>
        <dbReference type="EMBL" id="GAA3558486.1"/>
    </source>
</evidence>
<dbReference type="PANTHER" id="PTHR37299">
    <property type="entry name" value="TRANSCRIPTIONAL REGULATOR-RELATED"/>
    <property type="match status" value="1"/>
</dbReference>
<dbReference type="InterPro" id="IPR001789">
    <property type="entry name" value="Sig_transdc_resp-reg_receiver"/>
</dbReference>
<reference evidence="5" key="1">
    <citation type="journal article" date="2019" name="Int. J. Syst. Evol. Microbiol.">
        <title>The Global Catalogue of Microorganisms (GCM) 10K type strain sequencing project: providing services to taxonomists for standard genome sequencing and annotation.</title>
        <authorList>
            <consortium name="The Broad Institute Genomics Platform"/>
            <consortium name="The Broad Institute Genome Sequencing Center for Infectious Disease"/>
            <person name="Wu L."/>
            <person name="Ma J."/>
        </authorList>
    </citation>
    <scope>NUCLEOTIDE SEQUENCE [LARGE SCALE GENOMIC DNA]</scope>
    <source>
        <strain evidence="5">JCM 17111</strain>
    </source>
</reference>
<dbReference type="Proteomes" id="UP001500954">
    <property type="component" value="Unassembled WGS sequence"/>
</dbReference>
<name>A0ABP6X0U6_9FLAO</name>
<proteinExistence type="predicted"/>
<dbReference type="EMBL" id="BAABCY010000019">
    <property type="protein sequence ID" value="GAA3558486.1"/>
    <property type="molecule type" value="Genomic_DNA"/>
</dbReference>
<dbReference type="GO" id="GO:0003677">
    <property type="term" value="F:DNA binding"/>
    <property type="evidence" value="ECO:0007669"/>
    <property type="project" value="UniProtKB-KW"/>
</dbReference>
<protein>
    <submittedName>
        <fullName evidence="4">LytTR family DNA-binding domain-containing protein</fullName>
    </submittedName>
</protein>
<evidence type="ECO:0000256" key="1">
    <source>
        <dbReference type="PROSITE-ProRule" id="PRU00169"/>
    </source>
</evidence>
<dbReference type="PANTHER" id="PTHR37299:SF1">
    <property type="entry name" value="STAGE 0 SPORULATION PROTEIN A HOMOLOG"/>
    <property type="match status" value="1"/>
</dbReference>